<dbReference type="EMBL" id="CP001736">
    <property type="protein sequence ID" value="ADB31170.1"/>
    <property type="molecule type" value="Genomic_DNA"/>
</dbReference>
<dbReference type="STRING" id="479435.Kfla_2088"/>
<dbReference type="RefSeq" id="WP_012919726.1">
    <property type="nucleotide sequence ID" value="NC_013729.1"/>
</dbReference>
<gene>
    <name evidence="2" type="ordered locus">Kfla_2088</name>
</gene>
<dbReference type="KEGG" id="kfl:Kfla_2088"/>
<reference evidence="3" key="1">
    <citation type="submission" date="2009-09" db="EMBL/GenBank/DDBJ databases">
        <title>The complete genome of Kribbella flavida DSM 17836.</title>
        <authorList>
            <consortium name="US DOE Joint Genome Institute (JGI-PGF)"/>
            <person name="Lucas S."/>
            <person name="Copeland A."/>
            <person name="Lapidus A."/>
            <person name="Glavina del Rio T."/>
            <person name="Dalin E."/>
            <person name="Tice H."/>
            <person name="Bruce D."/>
            <person name="Goodwin L."/>
            <person name="Pitluck S."/>
            <person name="Kyrpides N."/>
            <person name="Mavromatis K."/>
            <person name="Ivanova N."/>
            <person name="Saunders E."/>
            <person name="Brettin T."/>
            <person name="Detter J.C."/>
            <person name="Han C."/>
            <person name="Larimer F."/>
            <person name="Land M."/>
            <person name="Hauser L."/>
            <person name="Markowitz V."/>
            <person name="Cheng J.-F."/>
            <person name="Hugenholtz P."/>
            <person name="Woyke T."/>
            <person name="Wu D."/>
            <person name="Pukall R."/>
            <person name="Klenk H.-P."/>
            <person name="Eisen J.A."/>
        </authorList>
    </citation>
    <scope>NUCLEOTIDE SEQUENCE [LARGE SCALE GENOMIC DNA]</scope>
    <source>
        <strain evidence="3">DSM 17836 / JCM 10339 / NBRC 14399</strain>
    </source>
</reference>
<keyword evidence="3" id="KW-1185">Reference proteome</keyword>
<dbReference type="Proteomes" id="UP000007967">
    <property type="component" value="Chromosome"/>
</dbReference>
<dbReference type="AlphaFoldDB" id="D2PS46"/>
<dbReference type="HOGENOM" id="CLU_2316609_0_0_11"/>
<name>D2PS46_KRIFD</name>
<evidence type="ECO:0000313" key="3">
    <source>
        <dbReference type="Proteomes" id="UP000007967"/>
    </source>
</evidence>
<accession>D2PS46</accession>
<sequence>MRAATNRTPRRRVTRNCQGQQAIPADLDTTPAPEPVAKKTQTKKAYRTQRADDWAHATVGNPQPCFLCGNPALLRDPSNGRACHMTCAKQDATEKGEQW</sequence>
<organism evidence="2 3">
    <name type="scientific">Kribbella flavida (strain DSM 17836 / JCM 10339 / NBRC 14399)</name>
    <dbReference type="NCBI Taxonomy" id="479435"/>
    <lineage>
        <taxon>Bacteria</taxon>
        <taxon>Bacillati</taxon>
        <taxon>Actinomycetota</taxon>
        <taxon>Actinomycetes</taxon>
        <taxon>Propionibacteriales</taxon>
        <taxon>Kribbellaceae</taxon>
        <taxon>Kribbella</taxon>
    </lineage>
</organism>
<evidence type="ECO:0000256" key="1">
    <source>
        <dbReference type="SAM" id="MobiDB-lite"/>
    </source>
</evidence>
<dbReference type="OrthoDB" id="3405904at2"/>
<evidence type="ECO:0000313" key="2">
    <source>
        <dbReference type="EMBL" id="ADB31170.1"/>
    </source>
</evidence>
<reference evidence="2 3" key="2">
    <citation type="journal article" date="2010" name="Stand. Genomic Sci.">
        <title>Complete genome sequence of Kribbella flavida type strain (IFO 14399).</title>
        <authorList>
            <person name="Pukall R."/>
            <person name="Lapidus A."/>
            <person name="Glavina Del Rio T."/>
            <person name="Copeland A."/>
            <person name="Tice H."/>
            <person name="Cheng J.-F."/>
            <person name="Lucas S."/>
            <person name="Chen F."/>
            <person name="Nolan M."/>
            <person name="LaButti K."/>
            <person name="Pati A."/>
            <person name="Ivanova N."/>
            <person name="Mavrommatis K."/>
            <person name="Mikhailova N."/>
            <person name="Pitluck S."/>
            <person name="Bruce D."/>
            <person name="Goodwin L."/>
            <person name="Land M."/>
            <person name="Hauser L."/>
            <person name="Chang Y.-J."/>
            <person name="Jeffries C.D."/>
            <person name="Chen A."/>
            <person name="Palaniappan K."/>
            <person name="Chain P."/>
            <person name="Rohde M."/>
            <person name="Goeker M."/>
            <person name="Bristow J."/>
            <person name="Eisen J.A."/>
            <person name="Markowitz V."/>
            <person name="Hugenholtz P."/>
            <person name="Kyrpides N.C."/>
            <person name="Klenk H.-P."/>
            <person name="Brettin T."/>
        </authorList>
    </citation>
    <scope>NUCLEOTIDE SEQUENCE [LARGE SCALE GENOMIC DNA]</scope>
    <source>
        <strain evidence="3">DSM 17836 / JCM 10339 / NBRC 14399</strain>
    </source>
</reference>
<proteinExistence type="predicted"/>
<protein>
    <submittedName>
        <fullName evidence="2">Uncharacterized protein</fullName>
    </submittedName>
</protein>
<feature type="region of interest" description="Disordered" evidence="1">
    <location>
        <begin position="1"/>
        <end position="45"/>
    </location>
</feature>